<organism evidence="1 2">
    <name type="scientific">Priestia endophytica</name>
    <dbReference type="NCBI Taxonomy" id="135735"/>
    <lineage>
        <taxon>Bacteria</taxon>
        <taxon>Bacillati</taxon>
        <taxon>Bacillota</taxon>
        <taxon>Bacilli</taxon>
        <taxon>Bacillales</taxon>
        <taxon>Bacillaceae</taxon>
        <taxon>Priestia</taxon>
    </lineage>
</organism>
<proteinExistence type="predicted"/>
<accession>A0AAX1Q509</accession>
<protein>
    <recommendedName>
        <fullName evidence="3">DUF2642 domain-containing protein</fullName>
    </recommendedName>
</protein>
<dbReference type="Proteomes" id="UP000250174">
    <property type="component" value="Unassembled WGS sequence"/>
</dbReference>
<dbReference type="GeneID" id="72759350"/>
<sequence>MPRKTELVNGSTLSDRLTQLNELLFENLIGNQIEDNLSQTLQGLSDSLSLNNIDDFLSQLGNLLNSIGSLSSSTVELILESIRSILESVIPSLPDTPPTDNGGILDRLEELLNSQLTVTTNYGPVTGELVFVGNDYIALQETTGGLTYILPSKIQMVDILGEGGL</sequence>
<dbReference type="AlphaFoldDB" id="A0AAX1Q509"/>
<comment type="caution">
    <text evidence="1">The sequence shown here is derived from an EMBL/GenBank/DDBJ whole genome shotgun (WGS) entry which is preliminary data.</text>
</comment>
<dbReference type="EMBL" id="LVYK01000058">
    <property type="protein sequence ID" value="RAS72761.1"/>
    <property type="molecule type" value="Genomic_DNA"/>
</dbReference>
<evidence type="ECO:0008006" key="3">
    <source>
        <dbReference type="Google" id="ProtNLM"/>
    </source>
</evidence>
<evidence type="ECO:0000313" key="2">
    <source>
        <dbReference type="Proteomes" id="UP000250174"/>
    </source>
</evidence>
<evidence type="ECO:0000313" key="1">
    <source>
        <dbReference type="EMBL" id="RAS72761.1"/>
    </source>
</evidence>
<reference evidence="1 2" key="1">
    <citation type="submission" date="2016-03" db="EMBL/GenBank/DDBJ databases">
        <title>Comparison of Bacillus endophyticus and B. anthracis characteristics using whole genome sequence analysis and microbiological techniques.</title>
        <authorList>
            <person name="Lekota K.E."/>
            <person name="Mafofo J."/>
            <person name="Rees J."/>
            <person name="Muchadeyi F.C."/>
            <person name="Madoroba E."/>
            <person name="Van Heerden H."/>
        </authorList>
    </citation>
    <scope>NUCLEOTIDE SEQUENCE [LARGE SCALE GENOMIC DNA]</scope>
    <source>
        <strain evidence="1 2">3631_10C</strain>
    </source>
</reference>
<dbReference type="RefSeq" id="WP_113713844.1">
    <property type="nucleotide sequence ID" value="NZ_LVYK01000058.1"/>
</dbReference>
<gene>
    <name evidence="1" type="ORF">A3864_21705</name>
</gene>
<name>A0AAX1Q509_9BACI</name>